<dbReference type="NCBIfam" id="TIGR00589">
    <property type="entry name" value="ogt"/>
    <property type="match status" value="1"/>
</dbReference>
<proteinExistence type="predicted"/>
<dbReference type="InterPro" id="IPR014048">
    <property type="entry name" value="MethylDNA_cys_MeTrfase_DNA-bd"/>
</dbReference>
<dbReference type="EC" id="2.1.1.63" evidence="10"/>
<gene>
    <name evidence="10" type="ORF">ACFSR5_14225</name>
</gene>
<evidence type="ECO:0000256" key="3">
    <source>
        <dbReference type="ARBA" id="ARBA00022679"/>
    </source>
</evidence>
<comment type="catalytic activity">
    <reaction evidence="8">
        <text>a 6-O-methyl-2'-deoxyguanosine in DNA + L-cysteinyl-[protein] = S-methyl-L-cysteinyl-[protein] + a 2'-deoxyguanosine in DNA</text>
        <dbReference type="Rhea" id="RHEA:24000"/>
        <dbReference type="Rhea" id="RHEA-COMP:10131"/>
        <dbReference type="Rhea" id="RHEA-COMP:10132"/>
        <dbReference type="Rhea" id="RHEA-COMP:11367"/>
        <dbReference type="Rhea" id="RHEA-COMP:11368"/>
        <dbReference type="ChEBI" id="CHEBI:29950"/>
        <dbReference type="ChEBI" id="CHEBI:82612"/>
        <dbReference type="ChEBI" id="CHEBI:85445"/>
        <dbReference type="ChEBI" id="CHEBI:85448"/>
        <dbReference type="EC" id="2.1.1.63"/>
    </reaction>
</comment>
<dbReference type="EMBL" id="JBHULR010000006">
    <property type="protein sequence ID" value="MFD2548804.1"/>
    <property type="molecule type" value="Genomic_DNA"/>
</dbReference>
<dbReference type="Pfam" id="PF12833">
    <property type="entry name" value="HTH_18"/>
    <property type="match status" value="1"/>
</dbReference>
<dbReference type="InterPro" id="IPR018060">
    <property type="entry name" value="HTH_AraC"/>
</dbReference>
<dbReference type="InterPro" id="IPR036388">
    <property type="entry name" value="WH-like_DNA-bd_sf"/>
</dbReference>
<evidence type="ECO:0000313" key="10">
    <source>
        <dbReference type="EMBL" id="MFD2548804.1"/>
    </source>
</evidence>
<name>A0ABW5KIK4_9SPHI</name>
<dbReference type="SMART" id="SM00342">
    <property type="entry name" value="HTH_ARAC"/>
    <property type="match status" value="1"/>
</dbReference>
<accession>A0ABW5KIK4</accession>
<dbReference type="PROSITE" id="PS01124">
    <property type="entry name" value="HTH_ARAC_FAMILY_2"/>
    <property type="match status" value="1"/>
</dbReference>
<evidence type="ECO:0000259" key="9">
    <source>
        <dbReference type="PROSITE" id="PS01124"/>
    </source>
</evidence>
<dbReference type="CDD" id="cd06445">
    <property type="entry name" value="ATase"/>
    <property type="match status" value="1"/>
</dbReference>
<keyword evidence="7" id="KW-0234">DNA repair</keyword>
<dbReference type="PANTHER" id="PTHR10815">
    <property type="entry name" value="METHYLATED-DNA--PROTEIN-CYSTEINE METHYLTRANSFERASE"/>
    <property type="match status" value="1"/>
</dbReference>
<dbReference type="GO" id="GO:0003908">
    <property type="term" value="F:methylated-DNA-[protein]-cysteine S-methyltransferase activity"/>
    <property type="evidence" value="ECO:0007669"/>
    <property type="project" value="UniProtKB-EC"/>
</dbReference>
<evidence type="ECO:0000256" key="6">
    <source>
        <dbReference type="ARBA" id="ARBA00023163"/>
    </source>
</evidence>
<feature type="domain" description="HTH araC/xylS-type" evidence="9">
    <location>
        <begin position="14"/>
        <end position="112"/>
    </location>
</feature>
<organism evidence="10 11">
    <name type="scientific">Sphingobacterium suaedae</name>
    <dbReference type="NCBI Taxonomy" id="1686402"/>
    <lineage>
        <taxon>Bacteria</taxon>
        <taxon>Pseudomonadati</taxon>
        <taxon>Bacteroidota</taxon>
        <taxon>Sphingobacteriia</taxon>
        <taxon>Sphingobacteriales</taxon>
        <taxon>Sphingobacteriaceae</taxon>
        <taxon>Sphingobacterium</taxon>
    </lineage>
</organism>
<evidence type="ECO:0000256" key="5">
    <source>
        <dbReference type="ARBA" id="ARBA00023015"/>
    </source>
</evidence>
<dbReference type="Proteomes" id="UP001597545">
    <property type="component" value="Unassembled WGS sequence"/>
</dbReference>
<keyword evidence="5" id="KW-0805">Transcription regulation</keyword>
<dbReference type="InterPro" id="IPR036217">
    <property type="entry name" value="MethylDNA_cys_MeTrfase_DNAb"/>
</dbReference>
<evidence type="ECO:0000256" key="7">
    <source>
        <dbReference type="ARBA" id="ARBA00023204"/>
    </source>
</evidence>
<dbReference type="Gene3D" id="1.10.10.10">
    <property type="entry name" value="Winged helix-like DNA-binding domain superfamily/Winged helix DNA-binding domain"/>
    <property type="match status" value="1"/>
</dbReference>
<evidence type="ECO:0000256" key="8">
    <source>
        <dbReference type="ARBA" id="ARBA00049348"/>
    </source>
</evidence>
<sequence length="282" mass="31928">MEKQQDVINYERIAAAIAFVKQHFREQPSLSTIADHVHVSPDHFQRIFQEWAGTSPKKFLQYTSLQHAKKLLLEKQVTLFDATFETGLSSTSRLHDLFINIEGMSPAEFKNGGKDLTIHYGYYPTKFGQTLIASTAKGICYVSFEEDQQQGLFVLASKFPRASLRNGTRLEHQSVLRFFSNDWNNLPQIKLHLRGTDFQLKVWEALLKIPAGKLLSYQELASEINHERASRAVGNAIGSNPIAFLIPCHRVIQTSGLLGGYRWGTVRKSALIAWESALTIHE</sequence>
<comment type="catalytic activity">
    <reaction evidence="1">
        <text>a 4-O-methyl-thymidine in DNA + L-cysteinyl-[protein] = a thymidine in DNA + S-methyl-L-cysteinyl-[protein]</text>
        <dbReference type="Rhea" id="RHEA:53428"/>
        <dbReference type="Rhea" id="RHEA-COMP:10131"/>
        <dbReference type="Rhea" id="RHEA-COMP:10132"/>
        <dbReference type="Rhea" id="RHEA-COMP:13555"/>
        <dbReference type="Rhea" id="RHEA-COMP:13556"/>
        <dbReference type="ChEBI" id="CHEBI:29950"/>
        <dbReference type="ChEBI" id="CHEBI:82612"/>
        <dbReference type="ChEBI" id="CHEBI:137386"/>
        <dbReference type="ChEBI" id="CHEBI:137387"/>
        <dbReference type="EC" id="2.1.1.63"/>
    </reaction>
</comment>
<dbReference type="InterPro" id="IPR009057">
    <property type="entry name" value="Homeodomain-like_sf"/>
</dbReference>
<dbReference type="Pfam" id="PF01035">
    <property type="entry name" value="DNA_binding_1"/>
    <property type="match status" value="1"/>
</dbReference>
<evidence type="ECO:0000313" key="11">
    <source>
        <dbReference type="Proteomes" id="UP001597545"/>
    </source>
</evidence>
<evidence type="ECO:0000256" key="1">
    <source>
        <dbReference type="ARBA" id="ARBA00001286"/>
    </source>
</evidence>
<dbReference type="RefSeq" id="WP_380904935.1">
    <property type="nucleotide sequence ID" value="NZ_JBHUEG010000005.1"/>
</dbReference>
<keyword evidence="11" id="KW-1185">Reference proteome</keyword>
<dbReference type="SUPFAM" id="SSF53155">
    <property type="entry name" value="Methylated DNA-protein cysteine methyltransferase domain"/>
    <property type="match status" value="1"/>
</dbReference>
<comment type="caution">
    <text evidence="10">The sequence shown here is derived from an EMBL/GenBank/DDBJ whole genome shotgun (WGS) entry which is preliminary data.</text>
</comment>
<keyword evidence="4" id="KW-0227">DNA damage</keyword>
<dbReference type="InterPro" id="IPR001497">
    <property type="entry name" value="MethylDNA_cys_MeTrfase_AS"/>
</dbReference>
<dbReference type="PROSITE" id="PS00374">
    <property type="entry name" value="MGMT"/>
    <property type="match status" value="1"/>
</dbReference>
<dbReference type="PANTHER" id="PTHR10815:SF13">
    <property type="entry name" value="METHYLATED-DNA--PROTEIN-CYSTEINE METHYLTRANSFERASE"/>
    <property type="match status" value="1"/>
</dbReference>
<reference evidence="11" key="1">
    <citation type="journal article" date="2019" name="Int. J. Syst. Evol. Microbiol.">
        <title>The Global Catalogue of Microorganisms (GCM) 10K type strain sequencing project: providing services to taxonomists for standard genome sequencing and annotation.</title>
        <authorList>
            <consortium name="The Broad Institute Genomics Platform"/>
            <consortium name="The Broad Institute Genome Sequencing Center for Infectious Disease"/>
            <person name="Wu L."/>
            <person name="Ma J."/>
        </authorList>
    </citation>
    <scope>NUCLEOTIDE SEQUENCE [LARGE SCALE GENOMIC DNA]</scope>
    <source>
        <strain evidence="11">KCTC 42662</strain>
    </source>
</reference>
<dbReference type="Gene3D" id="3.30.160.70">
    <property type="entry name" value="Methylated DNA-protein cysteine methyltransferase domain"/>
    <property type="match status" value="1"/>
</dbReference>
<keyword evidence="2 10" id="KW-0489">Methyltransferase</keyword>
<evidence type="ECO:0000256" key="4">
    <source>
        <dbReference type="ARBA" id="ARBA00022763"/>
    </source>
</evidence>
<dbReference type="InterPro" id="IPR036631">
    <property type="entry name" value="MGMT_N_sf"/>
</dbReference>
<keyword evidence="6" id="KW-0804">Transcription</keyword>
<keyword evidence="3 10" id="KW-0808">Transferase</keyword>
<dbReference type="GO" id="GO:0032259">
    <property type="term" value="P:methylation"/>
    <property type="evidence" value="ECO:0007669"/>
    <property type="project" value="UniProtKB-KW"/>
</dbReference>
<dbReference type="SUPFAM" id="SSF46767">
    <property type="entry name" value="Methylated DNA-protein cysteine methyltransferase, C-terminal domain"/>
    <property type="match status" value="1"/>
</dbReference>
<protein>
    <submittedName>
        <fullName evidence="10">Methylated-DNA--[protein]-cysteine S-methyltransferase</fullName>
        <ecNumber evidence="10">2.1.1.63</ecNumber>
    </submittedName>
</protein>
<dbReference type="SUPFAM" id="SSF46689">
    <property type="entry name" value="Homeodomain-like"/>
    <property type="match status" value="2"/>
</dbReference>
<evidence type="ECO:0000256" key="2">
    <source>
        <dbReference type="ARBA" id="ARBA00022603"/>
    </source>
</evidence>
<dbReference type="Gene3D" id="1.10.10.60">
    <property type="entry name" value="Homeodomain-like"/>
    <property type="match status" value="1"/>
</dbReference>